<dbReference type="GO" id="GO:0016787">
    <property type="term" value="F:hydrolase activity"/>
    <property type="evidence" value="ECO:0007669"/>
    <property type="project" value="UniProtKB-KW"/>
</dbReference>
<sequence length="288" mass="31892">MLLKTLLLAFILAFAGTLSFAQHVTEPANTPKEWSKPYPPFRIAGNLYYVGTYDLACYLLVTPKGNILINTGLAASVEEIESNIEALGFNLADTRILLTTQAHYDHMGAMAVIKRLTGAKMMVDKKDAGVMADGGKSDYALGGDTSYEPVKADKLLQDRDVISLGGTRLTLLHHPGHTKGSCSFIFEVKDGAKTYKVLIANMPTIVTNEKFNEITTYPEIVKDYAYTLAAMKKLSFDLWLSSHASQFLLHEKHKPGDRYNPSAFTDQKGYNAILASLEEQYRKKIAEK</sequence>
<comment type="caution">
    <text evidence="7">The sequence shown here is derived from an EMBL/GenBank/DDBJ whole genome shotgun (WGS) entry which is preliminary data.</text>
</comment>
<dbReference type="PANTHER" id="PTHR46233">
    <property type="entry name" value="HYDROXYACYLGLUTATHIONE HYDROLASE GLOC"/>
    <property type="match status" value="1"/>
</dbReference>
<evidence type="ECO:0000256" key="3">
    <source>
        <dbReference type="ARBA" id="ARBA00022801"/>
    </source>
</evidence>
<protein>
    <submittedName>
        <fullName evidence="7">Subclass B3 metallo-beta-lactamase</fullName>
    </submittedName>
</protein>
<evidence type="ECO:0000256" key="4">
    <source>
        <dbReference type="ARBA" id="ARBA00022833"/>
    </source>
</evidence>
<dbReference type="GO" id="GO:0046872">
    <property type="term" value="F:metal ion binding"/>
    <property type="evidence" value="ECO:0007669"/>
    <property type="project" value="UniProtKB-KW"/>
</dbReference>
<keyword evidence="3" id="KW-0378">Hydrolase</keyword>
<dbReference type="EMBL" id="WVHS01000003">
    <property type="protein sequence ID" value="MXV16565.1"/>
    <property type="molecule type" value="Genomic_DNA"/>
</dbReference>
<feature type="signal peptide" evidence="5">
    <location>
        <begin position="1"/>
        <end position="21"/>
    </location>
</feature>
<dbReference type="InterPro" id="IPR001279">
    <property type="entry name" value="Metallo-B-lactamas"/>
</dbReference>
<dbReference type="SUPFAM" id="SSF56281">
    <property type="entry name" value="Metallo-hydrolase/oxidoreductase"/>
    <property type="match status" value="1"/>
</dbReference>
<evidence type="ECO:0000259" key="6">
    <source>
        <dbReference type="SMART" id="SM00849"/>
    </source>
</evidence>
<dbReference type="NCBIfam" id="NF012229">
    <property type="entry name" value="bla_class_B_core"/>
    <property type="match status" value="1"/>
</dbReference>
<feature type="domain" description="Metallo-beta-lactamase" evidence="6">
    <location>
        <begin position="54"/>
        <end position="243"/>
    </location>
</feature>
<accession>A0A7K1XZW6</accession>
<dbReference type="InterPro" id="IPR036866">
    <property type="entry name" value="RibonucZ/Hydroxyglut_hydro"/>
</dbReference>
<feature type="chain" id="PRO_5029733981" evidence="5">
    <location>
        <begin position="22"/>
        <end position="288"/>
    </location>
</feature>
<comment type="cofactor">
    <cofactor evidence="1">
        <name>Zn(2+)</name>
        <dbReference type="ChEBI" id="CHEBI:29105"/>
    </cofactor>
</comment>
<keyword evidence="4" id="KW-0862">Zinc</keyword>
<dbReference type="Gene3D" id="3.60.15.10">
    <property type="entry name" value="Ribonuclease Z/Hydroxyacylglutathione hydrolase-like"/>
    <property type="match status" value="1"/>
</dbReference>
<dbReference type="InterPro" id="IPR051453">
    <property type="entry name" value="MBL_Glyoxalase_II"/>
</dbReference>
<dbReference type="PANTHER" id="PTHR46233:SF3">
    <property type="entry name" value="HYDROXYACYLGLUTATHIONE HYDROLASE GLOC"/>
    <property type="match status" value="1"/>
</dbReference>
<name>A0A7K1XZW6_9SPHI</name>
<dbReference type="NCBIfam" id="NF033105">
    <property type="entry name" value="bla_subclass_B3"/>
    <property type="match status" value="1"/>
</dbReference>
<dbReference type="SMART" id="SM00849">
    <property type="entry name" value="Lactamase_B"/>
    <property type="match status" value="1"/>
</dbReference>
<dbReference type="Proteomes" id="UP000451233">
    <property type="component" value="Unassembled WGS sequence"/>
</dbReference>
<keyword evidence="8" id="KW-1185">Reference proteome</keyword>
<evidence type="ECO:0000313" key="8">
    <source>
        <dbReference type="Proteomes" id="UP000451233"/>
    </source>
</evidence>
<proteinExistence type="predicted"/>
<reference evidence="7 8" key="1">
    <citation type="submission" date="2019-11" db="EMBL/GenBank/DDBJ databases">
        <title>Pedobacter sp. HMF7056 Genome sequencing and assembly.</title>
        <authorList>
            <person name="Kang H."/>
            <person name="Kim H."/>
            <person name="Joh K."/>
        </authorList>
    </citation>
    <scope>NUCLEOTIDE SEQUENCE [LARGE SCALE GENOMIC DNA]</scope>
    <source>
        <strain evidence="7 8">HMF7056</strain>
    </source>
</reference>
<dbReference type="Pfam" id="PF00753">
    <property type="entry name" value="Lactamase_B"/>
    <property type="match status" value="1"/>
</dbReference>
<organism evidence="7 8">
    <name type="scientific">Hufsiella ginkgonis</name>
    <dbReference type="NCBI Taxonomy" id="2695274"/>
    <lineage>
        <taxon>Bacteria</taxon>
        <taxon>Pseudomonadati</taxon>
        <taxon>Bacteroidota</taxon>
        <taxon>Sphingobacteriia</taxon>
        <taxon>Sphingobacteriales</taxon>
        <taxon>Sphingobacteriaceae</taxon>
        <taxon>Hufsiella</taxon>
    </lineage>
</organism>
<evidence type="ECO:0000313" key="7">
    <source>
        <dbReference type="EMBL" id="MXV16565.1"/>
    </source>
</evidence>
<evidence type="ECO:0000256" key="2">
    <source>
        <dbReference type="ARBA" id="ARBA00022723"/>
    </source>
</evidence>
<gene>
    <name evidence="7" type="primary">bla</name>
    <name evidence="7" type="ORF">GS398_14780</name>
</gene>
<keyword evidence="5" id="KW-0732">Signal</keyword>
<dbReference type="AlphaFoldDB" id="A0A7K1XZW6"/>
<keyword evidence="2" id="KW-0479">Metal-binding</keyword>
<evidence type="ECO:0000256" key="1">
    <source>
        <dbReference type="ARBA" id="ARBA00001947"/>
    </source>
</evidence>
<evidence type="ECO:0000256" key="5">
    <source>
        <dbReference type="SAM" id="SignalP"/>
    </source>
</evidence>